<organism evidence="1 2">
    <name type="scientific">Leptosia nina</name>
    <dbReference type="NCBI Taxonomy" id="320188"/>
    <lineage>
        <taxon>Eukaryota</taxon>
        <taxon>Metazoa</taxon>
        <taxon>Ecdysozoa</taxon>
        <taxon>Arthropoda</taxon>
        <taxon>Hexapoda</taxon>
        <taxon>Insecta</taxon>
        <taxon>Pterygota</taxon>
        <taxon>Neoptera</taxon>
        <taxon>Endopterygota</taxon>
        <taxon>Lepidoptera</taxon>
        <taxon>Glossata</taxon>
        <taxon>Ditrysia</taxon>
        <taxon>Papilionoidea</taxon>
        <taxon>Pieridae</taxon>
        <taxon>Pierinae</taxon>
        <taxon>Leptosia</taxon>
    </lineage>
</organism>
<evidence type="ECO:0000313" key="1">
    <source>
        <dbReference type="EMBL" id="CAK1542581.1"/>
    </source>
</evidence>
<reference evidence="1 2" key="1">
    <citation type="submission" date="2023-11" db="EMBL/GenBank/DDBJ databases">
        <authorList>
            <person name="Okamura Y."/>
        </authorList>
    </citation>
    <scope>NUCLEOTIDE SEQUENCE [LARGE SCALE GENOMIC DNA]</scope>
</reference>
<accession>A0AAV1J220</accession>
<protein>
    <submittedName>
        <fullName evidence="1">Uncharacterized protein</fullName>
    </submittedName>
</protein>
<proteinExistence type="predicted"/>
<dbReference type="EMBL" id="CAVLEF010000003">
    <property type="protein sequence ID" value="CAK1542581.1"/>
    <property type="molecule type" value="Genomic_DNA"/>
</dbReference>
<dbReference type="Proteomes" id="UP001497472">
    <property type="component" value="Unassembled WGS sequence"/>
</dbReference>
<comment type="caution">
    <text evidence="1">The sequence shown here is derived from an EMBL/GenBank/DDBJ whole genome shotgun (WGS) entry which is preliminary data.</text>
</comment>
<keyword evidence="2" id="KW-1185">Reference proteome</keyword>
<sequence length="105" mass="12401">MTPEMKNVYVDQDGNIQFQGYLLEEGETESEDKPTTSLTEEALTKILAKFSEVKKDSIKKLTDKFVIEKYSRGLEHLVKKNWDEKKFLRQNRQRERWKGSAVQDM</sequence>
<gene>
    <name evidence="1" type="ORF">LNINA_LOCUS2464</name>
</gene>
<name>A0AAV1J220_9NEOP</name>
<evidence type="ECO:0000313" key="2">
    <source>
        <dbReference type="Proteomes" id="UP001497472"/>
    </source>
</evidence>
<dbReference type="AlphaFoldDB" id="A0AAV1J220"/>